<evidence type="ECO:0000313" key="2">
    <source>
        <dbReference type="Proteomes" id="UP000290365"/>
    </source>
</evidence>
<dbReference type="RefSeq" id="WP_129893762.1">
    <property type="nucleotide sequence ID" value="NZ_CP035758.1"/>
</dbReference>
<dbReference type="EMBL" id="CP035758">
    <property type="protein sequence ID" value="QBD82693.1"/>
    <property type="molecule type" value="Genomic_DNA"/>
</dbReference>
<name>A0A4P6K438_KTERU</name>
<keyword evidence="2" id="KW-1185">Reference proteome</keyword>
<sequence length="299" mass="33852">MSIISQGKKFLKRAMRDAHEIIFTDEYVQQHSSKVAQILLAQQYKTMCALRVPLPSFEEVEFRAFSQQGEDGILLYLFSVLGTTNKKCVEMCCEDGIECNTANLLINHGWQGLLFDGRGEKVKRGRAFYARCSDTNGWPPKIVHAWITAENCNELIREHGFAGDIDLLSLDMDGVDYWVLKALECVTPRVMVVENNPRLGPDVSVTVPYSPDFVARYEGEPHRNYYGASLLALTNLAKQKGYRLVGCQRYGFNAFFVRAGIGEDILPEIAVADCFKHPYARQSMEVGKHKLVNKEWVEV</sequence>
<organism evidence="1 2">
    <name type="scientific">Ktedonosporobacter rubrisoli</name>
    <dbReference type="NCBI Taxonomy" id="2509675"/>
    <lineage>
        <taxon>Bacteria</taxon>
        <taxon>Bacillati</taxon>
        <taxon>Chloroflexota</taxon>
        <taxon>Ktedonobacteria</taxon>
        <taxon>Ktedonobacterales</taxon>
        <taxon>Ktedonosporobacteraceae</taxon>
        <taxon>Ktedonosporobacter</taxon>
    </lineage>
</organism>
<dbReference type="KEGG" id="kbs:EPA93_44695"/>
<proteinExistence type="predicted"/>
<reference evidence="1 2" key="1">
    <citation type="submission" date="2019-01" db="EMBL/GenBank/DDBJ databases">
        <title>Ktedonosporobacter rubrisoli SCAWS-G2.</title>
        <authorList>
            <person name="Huang Y."/>
            <person name="Yan B."/>
        </authorList>
    </citation>
    <scope>NUCLEOTIDE SEQUENCE [LARGE SCALE GENOMIC DNA]</scope>
    <source>
        <strain evidence="1 2">SCAWS-G2</strain>
    </source>
</reference>
<accession>A0A4P6K438</accession>
<evidence type="ECO:0008006" key="3">
    <source>
        <dbReference type="Google" id="ProtNLM"/>
    </source>
</evidence>
<evidence type="ECO:0000313" key="1">
    <source>
        <dbReference type="EMBL" id="QBD82693.1"/>
    </source>
</evidence>
<dbReference type="AlphaFoldDB" id="A0A4P6K438"/>
<protein>
    <recommendedName>
        <fullName evidence="3">Methyltransferase FkbM domain-containing protein</fullName>
    </recommendedName>
</protein>
<dbReference type="Proteomes" id="UP000290365">
    <property type="component" value="Chromosome"/>
</dbReference>
<gene>
    <name evidence="1" type="ORF">EPA93_44695</name>
</gene>
<dbReference type="OrthoDB" id="9810122at2"/>